<evidence type="ECO:0000256" key="5">
    <source>
        <dbReference type="ARBA" id="ARBA00023136"/>
    </source>
</evidence>
<keyword evidence="3 7" id="KW-0812">Transmembrane</keyword>
<dbReference type="GO" id="GO:0022857">
    <property type="term" value="F:transmembrane transporter activity"/>
    <property type="evidence" value="ECO:0007669"/>
    <property type="project" value="TreeGrafter"/>
</dbReference>
<dbReference type="PANTHER" id="PTHR23506">
    <property type="entry name" value="GH10249P"/>
    <property type="match status" value="1"/>
</dbReference>
<dbReference type="EMBL" id="GACK01001270">
    <property type="protein sequence ID" value="JAA63764.1"/>
    <property type="molecule type" value="mRNA"/>
</dbReference>
<feature type="transmembrane region" description="Helical" evidence="7">
    <location>
        <begin position="394"/>
        <end position="415"/>
    </location>
</feature>
<dbReference type="InterPro" id="IPR050930">
    <property type="entry name" value="MFS_Vesicular_Transporter"/>
</dbReference>
<feature type="transmembrane region" description="Helical" evidence="7">
    <location>
        <begin position="86"/>
        <end position="105"/>
    </location>
</feature>
<feature type="transmembrane region" description="Helical" evidence="7">
    <location>
        <begin position="461"/>
        <end position="482"/>
    </location>
</feature>
<reference evidence="8" key="1">
    <citation type="submission" date="2012-11" db="EMBL/GenBank/DDBJ databases">
        <authorList>
            <person name="Lucero-Rivera Y.E."/>
            <person name="Tovar-Ramirez D."/>
        </authorList>
    </citation>
    <scope>NUCLEOTIDE SEQUENCE</scope>
    <source>
        <tissue evidence="8">Salivary gland</tissue>
    </source>
</reference>
<feature type="transmembrane region" description="Helical" evidence="7">
    <location>
        <begin position="333"/>
        <end position="354"/>
    </location>
</feature>
<proteinExistence type="evidence at transcript level"/>
<evidence type="ECO:0000256" key="3">
    <source>
        <dbReference type="ARBA" id="ARBA00022692"/>
    </source>
</evidence>
<keyword evidence="5 7" id="KW-0472">Membrane</keyword>
<evidence type="ECO:0000256" key="6">
    <source>
        <dbReference type="SAM" id="MobiDB-lite"/>
    </source>
</evidence>
<evidence type="ECO:0000256" key="7">
    <source>
        <dbReference type="SAM" id="Phobius"/>
    </source>
</evidence>
<evidence type="ECO:0000313" key="8">
    <source>
        <dbReference type="EMBL" id="JAA63764.1"/>
    </source>
</evidence>
<dbReference type="InterPro" id="IPR036259">
    <property type="entry name" value="MFS_trans_sf"/>
</dbReference>
<feature type="transmembrane region" description="Helical" evidence="7">
    <location>
        <begin position="154"/>
        <end position="175"/>
    </location>
</feature>
<protein>
    <recommendedName>
        <fullName evidence="9">Mfs-type transporter</fullName>
    </recommendedName>
</protein>
<feature type="transmembrane region" description="Helical" evidence="7">
    <location>
        <begin position="181"/>
        <end position="208"/>
    </location>
</feature>
<dbReference type="GO" id="GO:0016020">
    <property type="term" value="C:membrane"/>
    <property type="evidence" value="ECO:0007669"/>
    <property type="project" value="UniProtKB-SubCell"/>
</dbReference>
<reference evidence="8" key="2">
    <citation type="journal article" date="2015" name="J. Proteomics">
        <title>Sexual differences in the sialomes of the zebra tick, Rhipicephalus pulchellus.</title>
        <authorList>
            <person name="Tan A.W."/>
            <person name="Francischetti I.M."/>
            <person name="Slovak M."/>
            <person name="Kini R.M."/>
            <person name="Ribeiro J.M."/>
        </authorList>
    </citation>
    <scope>NUCLEOTIDE SEQUENCE</scope>
    <source>
        <tissue evidence="8">Salivary gland</tissue>
    </source>
</reference>
<dbReference type="AlphaFoldDB" id="L7MKR8"/>
<evidence type="ECO:0000256" key="4">
    <source>
        <dbReference type="ARBA" id="ARBA00022989"/>
    </source>
</evidence>
<evidence type="ECO:0008006" key="9">
    <source>
        <dbReference type="Google" id="ProtNLM"/>
    </source>
</evidence>
<keyword evidence="4 7" id="KW-1133">Transmembrane helix</keyword>
<feature type="non-terminal residue" evidence="8">
    <location>
        <position position="1"/>
    </location>
</feature>
<feature type="transmembrane region" description="Helical" evidence="7">
    <location>
        <begin position="427"/>
        <end position="455"/>
    </location>
</feature>
<evidence type="ECO:0000256" key="2">
    <source>
        <dbReference type="ARBA" id="ARBA00022448"/>
    </source>
</evidence>
<name>L7MKR8_RHIPC</name>
<sequence>SNAMRQENGSGGGGRAVNGGPRLRDAADKTPSPSSCEASSEEAHLPHGPLWSGHRTFLSIYRDDDGKLFAHRDSSFHCNNGDDNGIAWLWMVVWCNCFIIMGLSLQGFSLQSLATRHGLNYFDTGSLFSATKATAIVGSLLSHSLMSVIYPSHMMVFGVVLKALAVAALGALHWLPVNETVFMALGATVKSIGGVGLSLYFTATYSLLFYKHQSSYIVPLILSEVAVGIGGLLGPILGFVLIEVWMYPLPYFAVAGCMLLGILIAVALPLDSCVPLEKTLKLSTCSAVAFLADARVLVDLVTLALGGITMAHFDTTLIAHLTSVNVSDPHADYSFAVVFGAYAIGAIIFGVVTAKFEADALVIFIAQLVSCAAFLFVGPVQFIPIPTKLWLTRLGVGLAGFAAAGQFLPVMARVVHSATWRNQSSDLWTITAAVAVSYAASQLGGLAASLFSAYVADVSGPAAACTVLFIIQASWAVARFLVWITECAMHAHASRVS</sequence>
<feature type="transmembrane region" description="Helical" evidence="7">
    <location>
        <begin position="288"/>
        <end position="313"/>
    </location>
</feature>
<feature type="transmembrane region" description="Helical" evidence="7">
    <location>
        <begin position="248"/>
        <end position="268"/>
    </location>
</feature>
<feature type="transmembrane region" description="Helical" evidence="7">
    <location>
        <begin position="220"/>
        <end position="242"/>
    </location>
</feature>
<dbReference type="PANTHER" id="PTHR23506:SF26">
    <property type="entry name" value="MFS-TYPE TRANSPORTER SLC18B1"/>
    <property type="match status" value="1"/>
</dbReference>
<feature type="transmembrane region" description="Helical" evidence="7">
    <location>
        <begin position="361"/>
        <end position="382"/>
    </location>
</feature>
<accession>L7MKR8</accession>
<keyword evidence="2" id="KW-0813">Transport</keyword>
<comment type="subcellular location">
    <subcellularLocation>
        <location evidence="1">Membrane</location>
        <topology evidence="1">Multi-pass membrane protein</topology>
    </subcellularLocation>
</comment>
<dbReference type="Gene3D" id="1.20.1250.20">
    <property type="entry name" value="MFS general substrate transporter like domains"/>
    <property type="match status" value="1"/>
</dbReference>
<feature type="transmembrane region" description="Helical" evidence="7">
    <location>
        <begin position="125"/>
        <end position="142"/>
    </location>
</feature>
<dbReference type="SUPFAM" id="SSF103473">
    <property type="entry name" value="MFS general substrate transporter"/>
    <property type="match status" value="1"/>
</dbReference>
<feature type="region of interest" description="Disordered" evidence="6">
    <location>
        <begin position="1"/>
        <end position="47"/>
    </location>
</feature>
<organism evidence="8">
    <name type="scientific">Rhipicephalus pulchellus</name>
    <name type="common">Yellow backed tick</name>
    <name type="synonym">Dermacentor pulchellus</name>
    <dbReference type="NCBI Taxonomy" id="72859"/>
    <lineage>
        <taxon>Eukaryota</taxon>
        <taxon>Metazoa</taxon>
        <taxon>Ecdysozoa</taxon>
        <taxon>Arthropoda</taxon>
        <taxon>Chelicerata</taxon>
        <taxon>Arachnida</taxon>
        <taxon>Acari</taxon>
        <taxon>Parasitiformes</taxon>
        <taxon>Ixodida</taxon>
        <taxon>Ixodoidea</taxon>
        <taxon>Ixodidae</taxon>
        <taxon>Rhipicephalinae</taxon>
        <taxon>Rhipicephalus</taxon>
        <taxon>Rhipicephalus</taxon>
    </lineage>
</organism>
<evidence type="ECO:0000256" key="1">
    <source>
        <dbReference type="ARBA" id="ARBA00004141"/>
    </source>
</evidence>